<dbReference type="AlphaFoldDB" id="A0A0Q2RIX0"/>
<evidence type="ECO:0000313" key="3">
    <source>
        <dbReference type="Proteomes" id="UP000051221"/>
    </source>
</evidence>
<feature type="domain" description="Thioredoxin" evidence="1">
    <location>
        <begin position="1"/>
        <end position="111"/>
    </location>
</feature>
<proteinExistence type="predicted"/>
<dbReference type="Pfam" id="PF14561">
    <property type="entry name" value="TPR_20"/>
    <property type="match status" value="1"/>
</dbReference>
<dbReference type="Gene3D" id="1.25.40.10">
    <property type="entry name" value="Tetratricopeptide repeat domain"/>
    <property type="match status" value="2"/>
</dbReference>
<dbReference type="CDD" id="cd02956">
    <property type="entry name" value="ybbN"/>
    <property type="match status" value="1"/>
</dbReference>
<dbReference type="InParanoid" id="A0A0Q2RIX0"/>
<keyword evidence="3" id="KW-1185">Reference proteome</keyword>
<name>A0A0Q2RIX0_VIBFU</name>
<dbReference type="RefSeq" id="WP_055467017.1">
    <property type="nucleotide sequence ID" value="NZ_LKHS01000023.1"/>
</dbReference>
<gene>
    <name evidence="2" type="ORF">AMR76_20175</name>
</gene>
<dbReference type="Pfam" id="PF00085">
    <property type="entry name" value="Thioredoxin"/>
    <property type="match status" value="1"/>
</dbReference>
<dbReference type="Proteomes" id="UP000051221">
    <property type="component" value="Unassembled WGS sequence"/>
</dbReference>
<evidence type="ECO:0000313" key="2">
    <source>
        <dbReference type="EMBL" id="KQH83990.1"/>
    </source>
</evidence>
<dbReference type="PANTHER" id="PTHR45663:SF11">
    <property type="entry name" value="GEO12009P1"/>
    <property type="match status" value="1"/>
</dbReference>
<dbReference type="PANTHER" id="PTHR45663">
    <property type="entry name" value="GEO12009P1"/>
    <property type="match status" value="1"/>
</dbReference>
<reference evidence="2 3" key="1">
    <citation type="submission" date="2015-08" db="EMBL/GenBank/DDBJ databases">
        <title>Antibacterial properties of a collection of Vibrionaceae strains.</title>
        <authorList>
            <person name="Giubergia S."/>
        </authorList>
    </citation>
    <scope>NUCLEOTIDE SEQUENCE [LARGE SCALE GENOMIC DNA]</scope>
    <source>
        <strain evidence="2 3">S0821</strain>
    </source>
</reference>
<dbReference type="Gene3D" id="3.40.30.10">
    <property type="entry name" value="Glutaredoxin"/>
    <property type="match status" value="1"/>
</dbReference>
<dbReference type="FunCoup" id="A0A0Q2RIX0">
    <property type="interactions" value="148"/>
</dbReference>
<organism evidence="2 3">
    <name type="scientific">Vibrio furnissii</name>
    <dbReference type="NCBI Taxonomy" id="29494"/>
    <lineage>
        <taxon>Bacteria</taxon>
        <taxon>Pseudomonadati</taxon>
        <taxon>Pseudomonadota</taxon>
        <taxon>Gammaproteobacteria</taxon>
        <taxon>Vibrionales</taxon>
        <taxon>Vibrionaceae</taxon>
        <taxon>Vibrio</taxon>
    </lineage>
</organism>
<accession>A0A0Q2RIX0</accession>
<dbReference type="SUPFAM" id="SSF52833">
    <property type="entry name" value="Thioredoxin-like"/>
    <property type="match status" value="1"/>
</dbReference>
<dbReference type="Pfam" id="PF14559">
    <property type="entry name" value="TPR_19"/>
    <property type="match status" value="1"/>
</dbReference>
<dbReference type="GO" id="GO:0005829">
    <property type="term" value="C:cytosol"/>
    <property type="evidence" value="ECO:0007669"/>
    <property type="project" value="TreeGrafter"/>
</dbReference>
<evidence type="ECO:0000259" key="1">
    <source>
        <dbReference type="PROSITE" id="PS51352"/>
    </source>
</evidence>
<dbReference type="GO" id="GO:0006950">
    <property type="term" value="P:response to stress"/>
    <property type="evidence" value="ECO:0007669"/>
    <property type="project" value="UniProtKB-ARBA"/>
</dbReference>
<protein>
    <recommendedName>
        <fullName evidence="1">Thioredoxin domain-containing protein</fullName>
    </recommendedName>
</protein>
<dbReference type="GO" id="GO:0015035">
    <property type="term" value="F:protein-disulfide reductase activity"/>
    <property type="evidence" value="ECO:0007669"/>
    <property type="project" value="TreeGrafter"/>
</dbReference>
<dbReference type="EMBL" id="LKHS01000023">
    <property type="protein sequence ID" value="KQH83990.1"/>
    <property type="molecule type" value="Genomic_DNA"/>
</dbReference>
<dbReference type="InterPro" id="IPR011990">
    <property type="entry name" value="TPR-like_helical_dom_sf"/>
</dbReference>
<dbReference type="PROSITE" id="PS51352">
    <property type="entry name" value="THIOREDOXIN_2"/>
    <property type="match status" value="1"/>
</dbReference>
<dbReference type="InterPro" id="IPR013766">
    <property type="entry name" value="Thioredoxin_domain"/>
</dbReference>
<comment type="caution">
    <text evidence="2">The sequence shown here is derived from an EMBL/GenBank/DDBJ whole genome shotgun (WGS) entry which is preliminary data.</text>
</comment>
<dbReference type="InterPro" id="IPR036249">
    <property type="entry name" value="Thioredoxin-like_sf"/>
</dbReference>
<dbReference type="GO" id="GO:0045454">
    <property type="term" value="P:cell redox homeostasis"/>
    <property type="evidence" value="ECO:0007669"/>
    <property type="project" value="TreeGrafter"/>
</dbReference>
<sequence length="284" mass="31982">MQSPHMTDVTQHNFREVLERSASTPILFYFWAPMSEESAQMIPALQQLTQQYEGAFQLAQLNCQEEQAIAGQFGIQALPTIALFINGQPVDGLGGPQPIAAIQAMLDRHLPSQDERTLQHALMLVQNQQHAEALPLLLSLSEEWKRKGDAKLALADCFLATQQFDAAKVELSAIPMEYQDGYYKSLMAKLELHEQAADSPEIQALETAFAQNGRDAKVAVELATQYHQVQRDEEALELLWSFLKRDLNTLDGDMKKIFMDILNALGQGNSIASRYRRQLYSLLY</sequence>